<dbReference type="InterPro" id="IPR051261">
    <property type="entry name" value="NLR"/>
</dbReference>
<dbReference type="SUPFAM" id="SSF52047">
    <property type="entry name" value="RNI-like"/>
    <property type="match status" value="1"/>
</dbReference>
<keyword evidence="9" id="KW-1185">Reference proteome</keyword>
<reference evidence="8 9" key="1">
    <citation type="submission" date="2022-05" db="EMBL/GenBank/DDBJ databases">
        <authorList>
            <consortium name="Genoscope - CEA"/>
            <person name="William W."/>
        </authorList>
    </citation>
    <scope>NUCLEOTIDE SEQUENCE [LARGE SCALE GENOMIC DNA]</scope>
</reference>
<feature type="transmembrane region" description="Helical" evidence="6">
    <location>
        <begin position="12"/>
        <end position="31"/>
    </location>
</feature>
<dbReference type="InterPro" id="IPR007111">
    <property type="entry name" value="NACHT_NTPase"/>
</dbReference>
<protein>
    <recommendedName>
        <fullName evidence="7">NACHT domain-containing protein</fullName>
    </recommendedName>
</protein>
<dbReference type="SUPFAM" id="SSF52540">
    <property type="entry name" value="P-loop containing nucleoside triphosphate hydrolases"/>
    <property type="match status" value="1"/>
</dbReference>
<feature type="transmembrane region" description="Helical" evidence="6">
    <location>
        <begin position="79"/>
        <end position="99"/>
    </location>
</feature>
<keyword evidence="1" id="KW-0433">Leucine-rich repeat</keyword>
<feature type="transmembrane region" description="Helical" evidence="6">
    <location>
        <begin position="186"/>
        <end position="206"/>
    </location>
</feature>
<evidence type="ECO:0000256" key="3">
    <source>
        <dbReference type="ARBA" id="ARBA00022741"/>
    </source>
</evidence>
<evidence type="ECO:0000256" key="6">
    <source>
        <dbReference type="SAM" id="Phobius"/>
    </source>
</evidence>
<feature type="domain" description="NACHT" evidence="7">
    <location>
        <begin position="402"/>
        <end position="548"/>
    </location>
</feature>
<keyword evidence="2" id="KW-0677">Repeat</keyword>
<keyword evidence="6" id="KW-1133">Transmembrane helix</keyword>
<evidence type="ECO:0000313" key="8">
    <source>
        <dbReference type="EMBL" id="CAH3119460.1"/>
    </source>
</evidence>
<evidence type="ECO:0000256" key="4">
    <source>
        <dbReference type="ARBA" id="ARBA00022840"/>
    </source>
</evidence>
<dbReference type="SMART" id="SM00368">
    <property type="entry name" value="LRR_RI"/>
    <property type="match status" value="5"/>
</dbReference>
<evidence type="ECO:0000256" key="5">
    <source>
        <dbReference type="SAM" id="MobiDB-lite"/>
    </source>
</evidence>
<accession>A0ABN8NRI6</accession>
<keyword evidence="4" id="KW-0067">ATP-binding</keyword>
<feature type="transmembrane region" description="Helical" evidence="6">
    <location>
        <begin position="119"/>
        <end position="140"/>
    </location>
</feature>
<dbReference type="Gene3D" id="3.80.10.10">
    <property type="entry name" value="Ribonuclease Inhibitor"/>
    <property type="match status" value="1"/>
</dbReference>
<dbReference type="Proteomes" id="UP001159405">
    <property type="component" value="Unassembled WGS sequence"/>
</dbReference>
<organism evidence="8 9">
    <name type="scientific">Porites lobata</name>
    <dbReference type="NCBI Taxonomy" id="104759"/>
    <lineage>
        <taxon>Eukaryota</taxon>
        <taxon>Metazoa</taxon>
        <taxon>Cnidaria</taxon>
        <taxon>Anthozoa</taxon>
        <taxon>Hexacorallia</taxon>
        <taxon>Scleractinia</taxon>
        <taxon>Fungiina</taxon>
        <taxon>Poritidae</taxon>
        <taxon>Porites</taxon>
    </lineage>
</organism>
<dbReference type="PANTHER" id="PTHR24106">
    <property type="entry name" value="NACHT, LRR AND CARD DOMAINS-CONTAINING"/>
    <property type="match status" value="1"/>
</dbReference>
<dbReference type="PROSITE" id="PS50837">
    <property type="entry name" value="NACHT"/>
    <property type="match status" value="1"/>
</dbReference>
<keyword evidence="6" id="KW-0812">Transmembrane</keyword>
<evidence type="ECO:0000313" key="9">
    <source>
        <dbReference type="Proteomes" id="UP001159405"/>
    </source>
</evidence>
<dbReference type="Gene3D" id="3.40.50.300">
    <property type="entry name" value="P-loop containing nucleotide triphosphate hydrolases"/>
    <property type="match status" value="1"/>
</dbReference>
<sequence length="1033" mass="116736">MDNLFKVALRSQTIFSGFLFVVSVISWPVVIDLLRDYHGKDRFNFNCVPKPNDFTRQRCYDNYTSATSPLLTPLDFAGITYGVSASVWLFFTLMGAAILQRFHQETDRKKKEKVEKHFYRVFICHICIQCAILAVMMGLFCQYQTLTFPAEYMCSLTNTTLSSFTQVAVNITCNDLRYKEKSKVNIAIIVVMAVSLLLCLLTIIHVRKIKENLLHLLLGNVDEDHGSKSEEIHLEDGGSEDESSDTDKLLLQTTGGGSKQESPDTDPSKTSGGSSKEESSDTDPSQTSGKNQGLQFHNYYLKSNSIASPAEVQHQEFSTMKKHVREVTERPYRDLKSPFHNPGEGPERDLKLDEIFTNLIVYEGRAECDFSGDRLEQLKEYHKANENLRPTRPGDIFDAEKQKILVVGRPGIGKTMFSTKILRDWASDNLINETQKSQIDINVAFLIKLRMFNSINKDLNLRELLDHSEYSTALSEDIWNYILENPERVLVIFDGFDEYLGRTEINKDDIPHRNSGEERMPVHLLLKKIVSGKILTGATVLTTTRPNAVSCIGSLHFDKTVEILGFTTEQVEDYVQKFTEGDGQKANTIKQHIRNNLNLLAFCYVPVNCFIICSCLFQLLCKSVSPGLLPTTLTEIYSIAVKYFYFRHGHSKEVNNAENNFFAPFKKLSSSVQDEFTRLGKIAFDGINEGKLIFESAEVNNLASNGLFHRLPDTRDNPLAERREQYCFMHLTLQEFLAAKHLVDTYSSEDLQKFVSDHIQDGAWKVVMQFVAGLLAEKEGQSTDIFSDLLPSKTEEVEIKMNEDSEERTETRTSWPADKKDRLLVVTLFNCMYENKASDREVQKKLEKIGCNALDFSDCNLSPLDCLALVHALKSVEGILDFDLSLNNLQSLGCIEIAKLLPGNQHNQALTHTNCTLNSLYLDYNNITDEAVKHLSTALTHTNCTLNSLNLDYNNITDEGVKHLSTALTNTNCTLNSLDLDYNNITDEGVKHLATALTHTNCTLNSLYLDSNNITDKGKNLVKSMNLNCKVSF</sequence>
<dbReference type="InterPro" id="IPR027417">
    <property type="entry name" value="P-loop_NTPase"/>
</dbReference>
<keyword evidence="3" id="KW-0547">Nucleotide-binding</keyword>
<feature type="region of interest" description="Disordered" evidence="5">
    <location>
        <begin position="228"/>
        <end position="292"/>
    </location>
</feature>
<keyword evidence="6" id="KW-0472">Membrane</keyword>
<feature type="transmembrane region" description="Helical" evidence="6">
    <location>
        <begin position="599"/>
        <end position="620"/>
    </location>
</feature>
<dbReference type="Pfam" id="PF13516">
    <property type="entry name" value="LRR_6"/>
    <property type="match status" value="4"/>
</dbReference>
<evidence type="ECO:0000256" key="1">
    <source>
        <dbReference type="ARBA" id="ARBA00022614"/>
    </source>
</evidence>
<dbReference type="EMBL" id="CALNXK010000033">
    <property type="protein sequence ID" value="CAH3119460.1"/>
    <property type="molecule type" value="Genomic_DNA"/>
</dbReference>
<proteinExistence type="predicted"/>
<dbReference type="Pfam" id="PF05729">
    <property type="entry name" value="NACHT"/>
    <property type="match status" value="1"/>
</dbReference>
<dbReference type="InterPro" id="IPR001611">
    <property type="entry name" value="Leu-rich_rpt"/>
</dbReference>
<evidence type="ECO:0000259" key="7">
    <source>
        <dbReference type="PROSITE" id="PS50837"/>
    </source>
</evidence>
<dbReference type="InterPro" id="IPR032675">
    <property type="entry name" value="LRR_dom_sf"/>
</dbReference>
<comment type="caution">
    <text evidence="8">The sequence shown here is derived from an EMBL/GenBank/DDBJ whole genome shotgun (WGS) entry which is preliminary data.</text>
</comment>
<gene>
    <name evidence="8" type="ORF">PLOB_00027360</name>
</gene>
<name>A0ABN8NRI6_9CNID</name>
<evidence type="ECO:0000256" key="2">
    <source>
        <dbReference type="ARBA" id="ARBA00022737"/>
    </source>
</evidence>